<dbReference type="RefSeq" id="XP_020122694.1">
    <property type="nucleotide sequence ID" value="XM_020264876.1"/>
</dbReference>
<gene>
    <name evidence="1" type="ORF">UA08_02795</name>
</gene>
<dbReference type="AlphaFoldDB" id="A0A225AST5"/>
<accession>A0A225AST5</accession>
<evidence type="ECO:0000313" key="1">
    <source>
        <dbReference type="EMBL" id="OKL62573.1"/>
    </source>
</evidence>
<proteinExistence type="predicted"/>
<dbReference type="GeneID" id="31002550"/>
<comment type="caution">
    <text evidence="1">The sequence shown here is derived from an EMBL/GenBank/DDBJ whole genome shotgun (WGS) entry which is preliminary data.</text>
</comment>
<reference evidence="1 2" key="1">
    <citation type="submission" date="2015-06" db="EMBL/GenBank/DDBJ databases">
        <title>Talaromyces atroroseus IBT 11181 draft genome.</title>
        <authorList>
            <person name="Rasmussen K.B."/>
            <person name="Rasmussen S."/>
            <person name="Petersen B."/>
            <person name="Sicheritz-Ponten T."/>
            <person name="Mortensen U.H."/>
            <person name="Thrane U."/>
        </authorList>
    </citation>
    <scope>NUCLEOTIDE SEQUENCE [LARGE SCALE GENOMIC DNA]</scope>
    <source>
        <strain evidence="1 2">IBT 11181</strain>
    </source>
</reference>
<protein>
    <submittedName>
        <fullName evidence="1">Uncharacterized protein</fullName>
    </submittedName>
</protein>
<name>A0A225AST5_TALAT</name>
<dbReference type="Proteomes" id="UP000214365">
    <property type="component" value="Unassembled WGS sequence"/>
</dbReference>
<dbReference type="EMBL" id="LFMY01000003">
    <property type="protein sequence ID" value="OKL62573.1"/>
    <property type="molecule type" value="Genomic_DNA"/>
</dbReference>
<organism evidence="1 2">
    <name type="scientific">Talaromyces atroroseus</name>
    <dbReference type="NCBI Taxonomy" id="1441469"/>
    <lineage>
        <taxon>Eukaryota</taxon>
        <taxon>Fungi</taxon>
        <taxon>Dikarya</taxon>
        <taxon>Ascomycota</taxon>
        <taxon>Pezizomycotina</taxon>
        <taxon>Eurotiomycetes</taxon>
        <taxon>Eurotiomycetidae</taxon>
        <taxon>Eurotiales</taxon>
        <taxon>Trichocomaceae</taxon>
        <taxon>Talaromyces</taxon>
        <taxon>Talaromyces sect. Trachyspermi</taxon>
    </lineage>
</organism>
<evidence type="ECO:0000313" key="2">
    <source>
        <dbReference type="Proteomes" id="UP000214365"/>
    </source>
</evidence>
<keyword evidence="2" id="KW-1185">Reference proteome</keyword>
<sequence>MIQFRPTRAKVRTWTQLTYISFWFSDTANVYKLYVASTGITVDLIVNLISNVADLQRYARKSNDAILGQIIGEPLMWNPLDFLDMLIAGERYTPVNGSACAFIALAFAHATVFSAIFEQSISPIYPAFLFGHCTHKQQLDLSHGMLGAIDAVNNTSSSSSYDFSSILD</sequence>